<evidence type="ECO:0000313" key="1">
    <source>
        <dbReference type="EMBL" id="PRQ05779.1"/>
    </source>
</evidence>
<keyword evidence="2" id="KW-1185">Reference proteome</keyword>
<protein>
    <submittedName>
        <fullName evidence="1">Uncharacterized protein</fullName>
    </submittedName>
</protein>
<evidence type="ECO:0000313" key="2">
    <source>
        <dbReference type="Proteomes" id="UP000237968"/>
    </source>
</evidence>
<accession>A0A2S9YL00</accession>
<dbReference type="Proteomes" id="UP000237968">
    <property type="component" value="Unassembled WGS sequence"/>
</dbReference>
<comment type="caution">
    <text evidence="1">The sequence shown here is derived from an EMBL/GenBank/DDBJ whole genome shotgun (WGS) entry which is preliminary data.</text>
</comment>
<gene>
    <name evidence="1" type="ORF">ENSA5_00990</name>
</gene>
<dbReference type="EMBL" id="PVNK01000005">
    <property type="protein sequence ID" value="PRQ05779.1"/>
    <property type="molecule type" value="Genomic_DNA"/>
</dbReference>
<dbReference type="AlphaFoldDB" id="A0A2S9YL00"/>
<reference evidence="1 2" key="1">
    <citation type="submission" date="2018-03" db="EMBL/GenBank/DDBJ databases">
        <title>Draft Genome Sequences of the Obligatory Marine Myxobacteria Enhygromyxa salina SWB005.</title>
        <authorList>
            <person name="Poehlein A."/>
            <person name="Moghaddam J.A."/>
            <person name="Harms H."/>
            <person name="Alanjari M."/>
            <person name="Koenig G.M."/>
            <person name="Daniel R."/>
            <person name="Schaeberle T.F."/>
        </authorList>
    </citation>
    <scope>NUCLEOTIDE SEQUENCE [LARGE SCALE GENOMIC DNA]</scope>
    <source>
        <strain evidence="1 2">SWB005</strain>
    </source>
</reference>
<proteinExistence type="predicted"/>
<sequence>MSLESVEKRRKMLIFSELIYKPTGEKITEAFRYFACDIDPVEAAATAGDLEALTRLPYALDEDGDRDTSSVLVDLAYTPSGSFVAVQPVQYQDYGPVPVAPTVILEGASAKALIASAKALGD</sequence>
<organism evidence="1 2">
    <name type="scientific">Enhygromyxa salina</name>
    <dbReference type="NCBI Taxonomy" id="215803"/>
    <lineage>
        <taxon>Bacteria</taxon>
        <taxon>Pseudomonadati</taxon>
        <taxon>Myxococcota</taxon>
        <taxon>Polyangia</taxon>
        <taxon>Nannocystales</taxon>
        <taxon>Nannocystaceae</taxon>
        <taxon>Enhygromyxa</taxon>
    </lineage>
</organism>
<name>A0A2S9YL00_9BACT</name>